<dbReference type="EMBL" id="JPSL02000038">
    <property type="protein sequence ID" value="KGQ20958.2"/>
    <property type="molecule type" value="Genomic_DNA"/>
</dbReference>
<sequence>MEEPRITPLARRLAEENGIDWRKLQGTGPEGTIVERDILAFLAKVMAGEVDLPPAPEPPPPPPPSPEELERAMSVLAKEGVHPEEVLPQEKEAKEAKEAWEAEELEGLLDVDLEVDLDQAPEEVEATLLTWPEHTPTLTESELELPELDLGGAKEEPLLAEEELLLAEEAPPEPPLEAWEEEALEALLETEAEPLPPLEEALPPLEEPTPEAEPTEATPQEPLEAPAPVQTPLAAAAVPFSAAAPAPVQAPLLRVHRARLDLEPARRAAEVLSRALGGQVGLEALLVQAAAKALAELELPHRALLGSLEGEALKGHLPPAGGLRALARGERGEEGEGLLCLFGEEEVHTGAPLLYLHPEGLLTLSGPFEPRLARALLDRVRSYLEEPLLLFV</sequence>
<dbReference type="AlphaFoldDB" id="A0A0A2WMB8"/>
<dbReference type="OrthoDB" id="9804723at2"/>
<dbReference type="PROSITE" id="PS51826">
    <property type="entry name" value="PSBD"/>
    <property type="match status" value="1"/>
</dbReference>
<dbReference type="SUPFAM" id="SSF47005">
    <property type="entry name" value="Peripheral subunit-binding domain of 2-oxo acid dehydrogenase complex"/>
    <property type="match status" value="1"/>
</dbReference>
<evidence type="ECO:0000313" key="4">
    <source>
        <dbReference type="EMBL" id="KGQ20958.2"/>
    </source>
</evidence>
<dbReference type="Proteomes" id="UP000030364">
    <property type="component" value="Unassembled WGS sequence"/>
</dbReference>
<evidence type="ECO:0000256" key="2">
    <source>
        <dbReference type="SAM" id="MobiDB-lite"/>
    </source>
</evidence>
<feature type="compositionally biased region" description="Basic and acidic residues" evidence="2">
    <location>
        <begin position="79"/>
        <end position="99"/>
    </location>
</feature>
<feature type="compositionally biased region" description="Pro residues" evidence="2">
    <location>
        <begin position="53"/>
        <end position="66"/>
    </location>
</feature>
<accession>A0A0A2WMB8</accession>
<evidence type="ECO:0000256" key="1">
    <source>
        <dbReference type="ARBA" id="ARBA00007317"/>
    </source>
</evidence>
<evidence type="ECO:0000259" key="3">
    <source>
        <dbReference type="PROSITE" id="PS51826"/>
    </source>
</evidence>
<dbReference type="GO" id="GO:0016746">
    <property type="term" value="F:acyltransferase activity"/>
    <property type="evidence" value="ECO:0007669"/>
    <property type="project" value="InterPro"/>
</dbReference>
<feature type="region of interest" description="Disordered" evidence="2">
    <location>
        <begin position="50"/>
        <end position="99"/>
    </location>
</feature>
<protein>
    <recommendedName>
        <fullName evidence="3">Peripheral subunit-binding (PSBD) domain-containing protein</fullName>
    </recommendedName>
</protein>
<gene>
    <name evidence="4" type="ORF">THFILI_05400</name>
</gene>
<feature type="region of interest" description="Disordered" evidence="2">
    <location>
        <begin position="198"/>
        <end position="224"/>
    </location>
</feature>
<organism evidence="4 5">
    <name type="scientific">Thermus filiformis</name>
    <dbReference type="NCBI Taxonomy" id="276"/>
    <lineage>
        <taxon>Bacteria</taxon>
        <taxon>Thermotogati</taxon>
        <taxon>Deinococcota</taxon>
        <taxon>Deinococci</taxon>
        <taxon>Thermales</taxon>
        <taxon>Thermaceae</taxon>
        <taxon>Thermus</taxon>
    </lineage>
</organism>
<comment type="caution">
    <text evidence="4">The sequence shown here is derived from an EMBL/GenBank/DDBJ whole genome shotgun (WGS) entry which is preliminary data.</text>
</comment>
<feature type="compositionally biased region" description="Low complexity" evidence="2">
    <location>
        <begin position="215"/>
        <end position="224"/>
    </location>
</feature>
<dbReference type="Pfam" id="PF02817">
    <property type="entry name" value="E3_binding"/>
    <property type="match status" value="1"/>
</dbReference>
<dbReference type="InterPro" id="IPR004167">
    <property type="entry name" value="PSBD"/>
</dbReference>
<dbReference type="STRING" id="276.THFILI_05400"/>
<dbReference type="InterPro" id="IPR036625">
    <property type="entry name" value="E3-bd_dom_sf"/>
</dbReference>
<name>A0A0A2WMB8_THEFI</name>
<keyword evidence="5" id="KW-1185">Reference proteome</keyword>
<dbReference type="Gene3D" id="4.10.320.10">
    <property type="entry name" value="E3-binding domain"/>
    <property type="match status" value="1"/>
</dbReference>
<proteinExistence type="inferred from homology"/>
<comment type="similarity">
    <text evidence="1">Belongs to the 2-oxoacid dehydrogenase family.</text>
</comment>
<evidence type="ECO:0000313" key="5">
    <source>
        <dbReference type="Proteomes" id="UP000030364"/>
    </source>
</evidence>
<dbReference type="RefSeq" id="WP_045246174.1">
    <property type="nucleotide sequence ID" value="NZ_JPSL02000038.1"/>
</dbReference>
<feature type="domain" description="Peripheral subunit-binding (PSBD)" evidence="3">
    <location>
        <begin position="5"/>
        <end position="42"/>
    </location>
</feature>
<reference evidence="4 5" key="1">
    <citation type="journal article" date="2015" name="Genome Announc.">
        <title>Draft Genome Sequence of the Thermophile Thermus filiformis ATCC 43280, Producer of Carotenoid-(Di)glucoside-Branched Fatty Acid (Di)esters and Source of Hyperthermostable Enzymes of Biotechnological Interest.</title>
        <authorList>
            <person name="Mandelli F."/>
            <person name="Oliveira Ramires B."/>
            <person name="Couger M.B."/>
            <person name="Paixao D.A."/>
            <person name="Camilo C.M."/>
            <person name="Polikarpov I."/>
            <person name="Prade R."/>
            <person name="Riano-Pachon D.M."/>
            <person name="Squina F.M."/>
        </authorList>
    </citation>
    <scope>NUCLEOTIDE SEQUENCE [LARGE SCALE GENOMIC DNA]</scope>
    <source>
        <strain evidence="4 5">ATCC 43280</strain>
    </source>
</reference>